<feature type="compositionally biased region" description="Basic and acidic residues" evidence="2">
    <location>
        <begin position="28"/>
        <end position="37"/>
    </location>
</feature>
<feature type="coiled-coil region" evidence="1">
    <location>
        <begin position="445"/>
        <end position="479"/>
    </location>
</feature>
<keyword evidence="4" id="KW-1185">Reference proteome</keyword>
<proteinExistence type="predicted"/>
<evidence type="ECO:0000256" key="1">
    <source>
        <dbReference type="SAM" id="Coils"/>
    </source>
</evidence>
<sequence>MQLSDLISFQEGEEPSSPLLKTDTFPSFEEKEAEKRPKTPQIESFDFSSLEKIKDVLEQTLKNGRLRLKTYANDVLLKELKDHVTRHQNDIIQTIEKTKKIAENKLKTLKSKKLDEILQGIENQIENTKNGIIFCLNSLATTIRKEIDNYPEAIKSLMSTYELFKPEFTSETKFLSEKRELNKQINLIKLDIENLSLKYEHAKCLFIEKKEEITTNITYKIREISEKIHSLLTPFIASKDEISDFIGLSLKEKKEHWAEITPSIFKNLSQYSGLKPEEIEIRFKPISDLVFSLSKERSDLLTEENSAFIELENNEETFFNLIDNQIETKAAEGKNLLNQLTCLEEKIKRNQENIIEADRLDEEMNHKLNDLEKLNNKRIANLKRIKSLFNAHELLPSFFQNDQFILSLLSGSDHERFKTDIKTLFEKSREWELKSEECKEWRKSIESVNERILTVDIELADAQNKLSLSNEHYQKIKNNLKTKKENERGFIKKLETILSNISDTVSLKHDENFTLAINEAVQSLEDVLPSLKADLVTLENVYNQDREDNKKLQQKLPLSSQRRVDPIEILSY</sequence>
<evidence type="ECO:0000256" key="2">
    <source>
        <dbReference type="SAM" id="MobiDB-lite"/>
    </source>
</evidence>
<reference evidence="3 4" key="1">
    <citation type="journal article" date="2024" name="Environ. Microbiol.">
        <title>Novel evolutionary insights on the interactions of the Holosporales (Alphaproteobacteria) with eukaryotic hosts from comparative genomics.</title>
        <authorList>
            <person name="Giovannini M."/>
            <person name="Petroni G."/>
            <person name="Castelli M."/>
        </authorList>
    </citation>
    <scope>NUCLEOTIDE SEQUENCE [LARGE SCALE GENOMIC DNA]</scope>
    <source>
        <strain evidence="3 4">US_Bl 15I1</strain>
    </source>
</reference>
<name>A0ABZ2C4S2_9PROT</name>
<protein>
    <recommendedName>
        <fullName evidence="5">DUF349 domain-containing protein</fullName>
    </recommendedName>
</protein>
<feature type="region of interest" description="Disordered" evidence="2">
    <location>
        <begin position="1"/>
        <end position="40"/>
    </location>
</feature>
<organism evidence="3 4">
    <name type="scientific">Candidatus Bealeia paramacronuclearis</name>
    <dbReference type="NCBI Taxonomy" id="1921001"/>
    <lineage>
        <taxon>Bacteria</taxon>
        <taxon>Pseudomonadati</taxon>
        <taxon>Pseudomonadota</taxon>
        <taxon>Alphaproteobacteria</taxon>
        <taxon>Holosporales</taxon>
        <taxon>Holosporaceae</taxon>
        <taxon>Candidatus Bealeia</taxon>
    </lineage>
</organism>
<dbReference type="RefSeq" id="WP_331256151.1">
    <property type="nucleotide sequence ID" value="NZ_CP133270.1"/>
</dbReference>
<accession>A0ABZ2C4S2</accession>
<gene>
    <name evidence="3" type="ORF">Bealeia1_01592</name>
</gene>
<evidence type="ECO:0000313" key="3">
    <source>
        <dbReference type="EMBL" id="WVX67390.1"/>
    </source>
</evidence>
<feature type="coiled-coil region" evidence="1">
    <location>
        <begin position="333"/>
        <end position="377"/>
    </location>
</feature>
<dbReference type="Proteomes" id="UP001330434">
    <property type="component" value="Chromosome"/>
</dbReference>
<dbReference type="EMBL" id="CP133270">
    <property type="protein sequence ID" value="WVX67390.1"/>
    <property type="molecule type" value="Genomic_DNA"/>
</dbReference>
<evidence type="ECO:0008006" key="5">
    <source>
        <dbReference type="Google" id="ProtNLM"/>
    </source>
</evidence>
<keyword evidence="1" id="KW-0175">Coiled coil</keyword>
<evidence type="ECO:0000313" key="4">
    <source>
        <dbReference type="Proteomes" id="UP001330434"/>
    </source>
</evidence>